<dbReference type="SMART" id="SM00028">
    <property type="entry name" value="TPR"/>
    <property type="match status" value="8"/>
</dbReference>
<dbReference type="KEGG" id="mflg:ABS361_13290"/>
<feature type="repeat" description="TPR" evidence="1">
    <location>
        <begin position="362"/>
        <end position="395"/>
    </location>
</feature>
<dbReference type="SUPFAM" id="SSF48452">
    <property type="entry name" value="TPR-like"/>
    <property type="match status" value="3"/>
</dbReference>
<sequence length="604" mass="66790">MTRRTAWSRQRPGRRPSRHIPAVLGALALALLGGAAPLQAKQVQDQLSFEPPATLAGSYLAGRAASAVSDIGSAAAFYREALSADPGNPFLLERTFQLLVADGRIKEAVPLAERLIAKDKGNALARLTLGVEAMRKGQFERARAHFQATQTRPLSDLTVGILVGWTYAGQGDADAAFRVIDKLSGLEWYGVFKNFHTGLIAELSNRKIEAGKRLSAAYQADQGALRVVEAQARDLARNGKPDEAVQIIETFEKTIPDHPVIEALKADIKAGKQPSYLLATPQAGAAEFLYGLGAALGRDGGEDLASIYLQLALWLDPKAELPLISLATIQGRMKHDARTQEIHYNKAIEILGRIPADSLMRPLADIQVGRYYSVLQKFDQAAKALQAVLDRDPKDIDAVMALGDVLRASKKFGEAAEVYTRAISQIPNPEKTHWWLFYNRGICFERTKQWPKAEADFKKALELSPNEASVLNYLGYSWIDMGINLDQGLDLIKKAVEQNPDDGYIVDSLGWAYYRLGRWDEAVKELEKAVNLKPMDAVINDHLGDAYWRVDRKLEATFQWNHARDNKPEPEELVKIEKKLREGLKDEPAPAAAQIDQTPKTKSE</sequence>
<protein>
    <submittedName>
        <fullName evidence="3">Tetratricopeptide repeat protein</fullName>
    </submittedName>
</protein>
<dbReference type="InterPro" id="IPR019734">
    <property type="entry name" value="TPR_rpt"/>
</dbReference>
<dbReference type="PROSITE" id="PS50005">
    <property type="entry name" value="TPR"/>
    <property type="match status" value="4"/>
</dbReference>
<gene>
    <name evidence="3" type="ORF">ABS361_13290</name>
</gene>
<feature type="region of interest" description="Disordered" evidence="2">
    <location>
        <begin position="580"/>
        <end position="604"/>
    </location>
</feature>
<dbReference type="AlphaFoldDB" id="A0AAU7X832"/>
<accession>A0AAU7X832</accession>
<dbReference type="Gene3D" id="1.25.40.10">
    <property type="entry name" value="Tetratricopeptide repeat domain"/>
    <property type="match status" value="3"/>
</dbReference>
<dbReference type="Pfam" id="PF14559">
    <property type="entry name" value="TPR_19"/>
    <property type="match status" value="1"/>
</dbReference>
<dbReference type="Pfam" id="PF13414">
    <property type="entry name" value="TPR_11"/>
    <property type="match status" value="1"/>
</dbReference>
<dbReference type="PANTHER" id="PTHR12558:SF13">
    <property type="entry name" value="CELL DIVISION CYCLE PROTEIN 27 HOMOLOG"/>
    <property type="match status" value="1"/>
</dbReference>
<feature type="repeat" description="TPR" evidence="1">
    <location>
        <begin position="434"/>
        <end position="467"/>
    </location>
</feature>
<dbReference type="InterPro" id="IPR011990">
    <property type="entry name" value="TPR-like_helical_dom_sf"/>
</dbReference>
<evidence type="ECO:0000256" key="1">
    <source>
        <dbReference type="PROSITE-ProRule" id="PRU00339"/>
    </source>
</evidence>
<evidence type="ECO:0000313" key="3">
    <source>
        <dbReference type="EMBL" id="XBY43077.1"/>
    </source>
</evidence>
<dbReference type="Pfam" id="PF13432">
    <property type="entry name" value="TPR_16"/>
    <property type="match status" value="1"/>
</dbReference>
<proteinExistence type="predicted"/>
<dbReference type="PANTHER" id="PTHR12558">
    <property type="entry name" value="CELL DIVISION CYCLE 16,23,27"/>
    <property type="match status" value="1"/>
</dbReference>
<dbReference type="RefSeq" id="WP_407048179.1">
    <property type="nucleotide sequence ID" value="NZ_CP158568.1"/>
</dbReference>
<dbReference type="Pfam" id="PF00515">
    <property type="entry name" value="TPR_1"/>
    <property type="match status" value="1"/>
</dbReference>
<evidence type="ECO:0000256" key="2">
    <source>
        <dbReference type="SAM" id="MobiDB-lite"/>
    </source>
</evidence>
<feature type="repeat" description="TPR" evidence="1">
    <location>
        <begin position="396"/>
        <end position="429"/>
    </location>
</feature>
<feature type="repeat" description="TPR" evidence="1">
    <location>
        <begin position="503"/>
        <end position="536"/>
    </location>
</feature>
<reference evidence="3" key="1">
    <citation type="submission" date="2024-06" db="EMBL/GenBank/DDBJ databases">
        <title>Methylostella associata gen. nov., sp. nov., a novel Ancalomicrobiaceae-affiliated facultatively methylotrophic bacteria that feed on methanotrophs of the genus Methylococcus.</title>
        <authorList>
            <person name="Saltykova V."/>
            <person name="Danilova O.V."/>
            <person name="Oshkin I.Y."/>
            <person name="Belova S.E."/>
            <person name="Pimenov N.V."/>
            <person name="Dedysh S.N."/>
        </authorList>
    </citation>
    <scope>NUCLEOTIDE SEQUENCE</scope>
    <source>
        <strain evidence="3">S20</strain>
    </source>
</reference>
<name>A0AAU7X832_9HYPH</name>
<keyword evidence="1" id="KW-0802">TPR repeat</keyword>
<dbReference type="EMBL" id="CP158568">
    <property type="protein sequence ID" value="XBY43077.1"/>
    <property type="molecule type" value="Genomic_DNA"/>
</dbReference>
<organism evidence="3">
    <name type="scientific">Methyloraptor flagellatus</name>
    <dbReference type="NCBI Taxonomy" id="3162530"/>
    <lineage>
        <taxon>Bacteria</taxon>
        <taxon>Pseudomonadati</taxon>
        <taxon>Pseudomonadota</taxon>
        <taxon>Alphaproteobacteria</taxon>
        <taxon>Hyphomicrobiales</taxon>
        <taxon>Ancalomicrobiaceae</taxon>
        <taxon>Methyloraptor</taxon>
    </lineage>
</organism>